<proteinExistence type="inferred from homology"/>
<name>A0ABQ8MJ32_LABRO</name>
<dbReference type="Proteomes" id="UP000830375">
    <property type="component" value="Unassembled WGS sequence"/>
</dbReference>
<comment type="caution">
    <text evidence="11">The sequence shown here is derived from an EMBL/GenBank/DDBJ whole genome shotgun (WGS) entry which is preliminary data.</text>
</comment>
<dbReference type="InterPro" id="IPR051138">
    <property type="entry name" value="PIM_Ser/Thr_kinase"/>
</dbReference>
<dbReference type="EC" id="2.7.11.1" evidence="2"/>
<keyword evidence="6 11" id="KW-0418">Kinase</keyword>
<evidence type="ECO:0000256" key="7">
    <source>
        <dbReference type="ARBA" id="ARBA00022840"/>
    </source>
</evidence>
<evidence type="ECO:0000256" key="3">
    <source>
        <dbReference type="ARBA" id="ARBA00022527"/>
    </source>
</evidence>
<sequence>MFCPPEFDVDGRYHAKPATVWSLGILLFVMVCGSYPDDKDLHMISKNDWSNPDPSQECCWIICSCLQLDPQWRIILEEMQLHDRFMSSRRNQCANDNLIGWHSPIIVPVLVLANQFERTQTT</sequence>
<reference evidence="11 12" key="1">
    <citation type="submission" date="2022-01" db="EMBL/GenBank/DDBJ databases">
        <title>A high-quality chromosome-level genome assembly of rohu carp, Labeo rohita.</title>
        <authorList>
            <person name="Arick M.A. II"/>
            <person name="Hsu C.-Y."/>
            <person name="Magbanua Z."/>
            <person name="Pechanova O."/>
            <person name="Grover C."/>
            <person name="Miller E."/>
            <person name="Thrash A."/>
            <person name="Ezzel L."/>
            <person name="Alam S."/>
            <person name="Benzie J."/>
            <person name="Hamilton M."/>
            <person name="Karsi A."/>
            <person name="Lawrence M.L."/>
            <person name="Peterson D.G."/>
        </authorList>
    </citation>
    <scope>NUCLEOTIDE SEQUENCE [LARGE SCALE GENOMIC DNA]</scope>
    <source>
        <strain evidence="12">BAU-BD-2019</strain>
        <tissue evidence="11">Blood</tissue>
    </source>
</reference>
<evidence type="ECO:0000256" key="8">
    <source>
        <dbReference type="ARBA" id="ARBA00047899"/>
    </source>
</evidence>
<evidence type="ECO:0000256" key="6">
    <source>
        <dbReference type="ARBA" id="ARBA00022777"/>
    </source>
</evidence>
<dbReference type="PANTHER" id="PTHR22984:SF11">
    <property type="entry name" value="AURORA KINASE-RELATED"/>
    <property type="match status" value="1"/>
</dbReference>
<keyword evidence="3" id="KW-0723">Serine/threonine-protein kinase</keyword>
<dbReference type="Gene3D" id="1.10.510.10">
    <property type="entry name" value="Transferase(Phosphotransferase) domain 1"/>
    <property type="match status" value="1"/>
</dbReference>
<dbReference type="GO" id="GO:0016301">
    <property type="term" value="F:kinase activity"/>
    <property type="evidence" value="ECO:0007669"/>
    <property type="project" value="UniProtKB-KW"/>
</dbReference>
<keyword evidence="7" id="KW-0067">ATP-binding</keyword>
<protein>
    <recommendedName>
        <fullName evidence="2">non-specific serine/threonine protein kinase</fullName>
        <ecNumber evidence="2">2.7.11.1</ecNumber>
    </recommendedName>
</protein>
<dbReference type="SUPFAM" id="SSF56112">
    <property type="entry name" value="Protein kinase-like (PK-like)"/>
    <property type="match status" value="1"/>
</dbReference>
<organism evidence="11 12">
    <name type="scientific">Labeo rohita</name>
    <name type="common">Indian major carp</name>
    <name type="synonym">Cyprinus rohita</name>
    <dbReference type="NCBI Taxonomy" id="84645"/>
    <lineage>
        <taxon>Eukaryota</taxon>
        <taxon>Metazoa</taxon>
        <taxon>Chordata</taxon>
        <taxon>Craniata</taxon>
        <taxon>Vertebrata</taxon>
        <taxon>Euteleostomi</taxon>
        <taxon>Actinopterygii</taxon>
        <taxon>Neopterygii</taxon>
        <taxon>Teleostei</taxon>
        <taxon>Ostariophysi</taxon>
        <taxon>Cypriniformes</taxon>
        <taxon>Cyprinidae</taxon>
        <taxon>Labeoninae</taxon>
        <taxon>Labeonini</taxon>
        <taxon>Labeo</taxon>
    </lineage>
</organism>
<feature type="domain" description="Protein kinase" evidence="10">
    <location>
        <begin position="1"/>
        <end position="85"/>
    </location>
</feature>
<dbReference type="PROSITE" id="PS50011">
    <property type="entry name" value="PROTEIN_KINASE_DOM"/>
    <property type="match status" value="1"/>
</dbReference>
<evidence type="ECO:0000256" key="5">
    <source>
        <dbReference type="ARBA" id="ARBA00022741"/>
    </source>
</evidence>
<comment type="similarity">
    <text evidence="1">Belongs to the protein kinase superfamily. CAMK Ser/Thr protein kinase family. PIM subfamily.</text>
</comment>
<dbReference type="InterPro" id="IPR000719">
    <property type="entry name" value="Prot_kinase_dom"/>
</dbReference>
<evidence type="ECO:0000256" key="2">
    <source>
        <dbReference type="ARBA" id="ARBA00012513"/>
    </source>
</evidence>
<dbReference type="InterPro" id="IPR011009">
    <property type="entry name" value="Kinase-like_dom_sf"/>
</dbReference>
<dbReference type="EMBL" id="JACTAM010000007">
    <property type="protein sequence ID" value="KAI2662890.1"/>
    <property type="molecule type" value="Genomic_DNA"/>
</dbReference>
<comment type="catalytic activity">
    <reaction evidence="8">
        <text>L-threonyl-[protein] + ATP = O-phospho-L-threonyl-[protein] + ADP + H(+)</text>
        <dbReference type="Rhea" id="RHEA:46608"/>
        <dbReference type="Rhea" id="RHEA-COMP:11060"/>
        <dbReference type="Rhea" id="RHEA-COMP:11605"/>
        <dbReference type="ChEBI" id="CHEBI:15378"/>
        <dbReference type="ChEBI" id="CHEBI:30013"/>
        <dbReference type="ChEBI" id="CHEBI:30616"/>
        <dbReference type="ChEBI" id="CHEBI:61977"/>
        <dbReference type="ChEBI" id="CHEBI:456216"/>
        <dbReference type="EC" id="2.7.11.1"/>
    </reaction>
</comment>
<keyword evidence="12" id="KW-1185">Reference proteome</keyword>
<evidence type="ECO:0000259" key="10">
    <source>
        <dbReference type="PROSITE" id="PS50011"/>
    </source>
</evidence>
<comment type="catalytic activity">
    <reaction evidence="9">
        <text>L-seryl-[protein] + ATP = O-phospho-L-seryl-[protein] + ADP + H(+)</text>
        <dbReference type="Rhea" id="RHEA:17989"/>
        <dbReference type="Rhea" id="RHEA-COMP:9863"/>
        <dbReference type="Rhea" id="RHEA-COMP:11604"/>
        <dbReference type="ChEBI" id="CHEBI:15378"/>
        <dbReference type="ChEBI" id="CHEBI:29999"/>
        <dbReference type="ChEBI" id="CHEBI:30616"/>
        <dbReference type="ChEBI" id="CHEBI:83421"/>
        <dbReference type="ChEBI" id="CHEBI:456216"/>
        <dbReference type="EC" id="2.7.11.1"/>
    </reaction>
</comment>
<evidence type="ECO:0000313" key="12">
    <source>
        <dbReference type="Proteomes" id="UP000830375"/>
    </source>
</evidence>
<accession>A0ABQ8MJ32</accession>
<keyword evidence="5" id="KW-0547">Nucleotide-binding</keyword>
<evidence type="ECO:0000256" key="9">
    <source>
        <dbReference type="ARBA" id="ARBA00048679"/>
    </source>
</evidence>
<evidence type="ECO:0000256" key="4">
    <source>
        <dbReference type="ARBA" id="ARBA00022679"/>
    </source>
</evidence>
<evidence type="ECO:0000313" key="11">
    <source>
        <dbReference type="EMBL" id="KAI2662890.1"/>
    </source>
</evidence>
<keyword evidence="4" id="KW-0808">Transferase</keyword>
<dbReference type="PANTHER" id="PTHR22984">
    <property type="entry name" value="SERINE/THREONINE-PROTEIN KINASE PIM"/>
    <property type="match status" value="1"/>
</dbReference>
<gene>
    <name evidence="11" type="ORF">H4Q32_001861</name>
</gene>
<evidence type="ECO:0000256" key="1">
    <source>
        <dbReference type="ARBA" id="ARBA00005505"/>
    </source>
</evidence>